<dbReference type="RefSeq" id="WP_340148007.1">
    <property type="nucleotide sequence ID" value="NZ_FNHB01000001.1"/>
</dbReference>
<gene>
    <name evidence="1" type="ORF">SAMN04488502_101104</name>
</gene>
<organism evidence="1 2">
    <name type="scientific">Dendrosporobacter quercicolus</name>
    <dbReference type="NCBI Taxonomy" id="146817"/>
    <lineage>
        <taxon>Bacteria</taxon>
        <taxon>Bacillati</taxon>
        <taxon>Bacillota</taxon>
        <taxon>Negativicutes</taxon>
        <taxon>Selenomonadales</taxon>
        <taxon>Sporomusaceae</taxon>
        <taxon>Dendrosporobacter</taxon>
    </lineage>
</organism>
<evidence type="ECO:0008006" key="3">
    <source>
        <dbReference type="Google" id="ProtNLM"/>
    </source>
</evidence>
<proteinExistence type="predicted"/>
<dbReference type="Proteomes" id="UP000214880">
    <property type="component" value="Unassembled WGS sequence"/>
</dbReference>
<evidence type="ECO:0000313" key="1">
    <source>
        <dbReference type="EMBL" id="SDL51811.1"/>
    </source>
</evidence>
<evidence type="ECO:0000313" key="2">
    <source>
        <dbReference type="Proteomes" id="UP000214880"/>
    </source>
</evidence>
<accession>A0A1G9KQ54</accession>
<dbReference type="SUPFAM" id="SSF52540">
    <property type="entry name" value="P-loop containing nucleoside triphosphate hydrolases"/>
    <property type="match status" value="1"/>
</dbReference>
<dbReference type="InterPro" id="IPR027417">
    <property type="entry name" value="P-loop_NTPase"/>
</dbReference>
<dbReference type="AlphaFoldDB" id="A0A1G9KQ54"/>
<name>A0A1G9KQ54_9FIRM</name>
<protein>
    <recommendedName>
        <fullName evidence="3">Dephospho-CoA kinase</fullName>
    </recommendedName>
</protein>
<dbReference type="STRING" id="146817.SAMN04488502_101104"/>
<reference evidence="1 2" key="1">
    <citation type="submission" date="2016-10" db="EMBL/GenBank/DDBJ databases">
        <authorList>
            <person name="de Groot N.N."/>
        </authorList>
    </citation>
    <scope>NUCLEOTIDE SEQUENCE [LARGE SCALE GENOMIC DNA]</scope>
    <source>
        <strain evidence="1 2">DSM 1736</strain>
    </source>
</reference>
<keyword evidence="2" id="KW-1185">Reference proteome</keyword>
<sequence length="125" mass="14476">MIAVVGVCVAGKTTLVKRLRELGFEAYNVAQEHSGIKKLWKRREPDILVMLDATLPAIRKRRDVPWGEERLALQRERLMDARQHADLFIQTDLLSKEDVAQTVLDYIRRDFHYGQDNRRGSEEGS</sequence>
<dbReference type="EMBL" id="FNHB01000001">
    <property type="protein sequence ID" value="SDL51811.1"/>
    <property type="molecule type" value="Genomic_DNA"/>
</dbReference>